<dbReference type="OrthoDB" id="10434593at2759"/>
<evidence type="ECO:0000313" key="2">
    <source>
        <dbReference type="Proteomes" id="UP000054217"/>
    </source>
</evidence>
<name>A0A0C3NIT6_PISTI</name>
<proteinExistence type="predicted"/>
<gene>
    <name evidence="1" type="ORF">M404DRAFT_1003584</name>
</gene>
<reference evidence="2" key="2">
    <citation type="submission" date="2015-01" db="EMBL/GenBank/DDBJ databases">
        <title>Evolutionary Origins and Diversification of the Mycorrhizal Mutualists.</title>
        <authorList>
            <consortium name="DOE Joint Genome Institute"/>
            <consortium name="Mycorrhizal Genomics Consortium"/>
            <person name="Kohler A."/>
            <person name="Kuo A."/>
            <person name="Nagy L.G."/>
            <person name="Floudas D."/>
            <person name="Copeland A."/>
            <person name="Barry K.W."/>
            <person name="Cichocki N."/>
            <person name="Veneault-Fourrey C."/>
            <person name="LaButti K."/>
            <person name="Lindquist E.A."/>
            <person name="Lipzen A."/>
            <person name="Lundell T."/>
            <person name="Morin E."/>
            <person name="Murat C."/>
            <person name="Riley R."/>
            <person name="Ohm R."/>
            <person name="Sun H."/>
            <person name="Tunlid A."/>
            <person name="Henrissat B."/>
            <person name="Grigoriev I.V."/>
            <person name="Hibbett D.S."/>
            <person name="Martin F."/>
        </authorList>
    </citation>
    <scope>NUCLEOTIDE SEQUENCE [LARGE SCALE GENOMIC DNA]</scope>
    <source>
        <strain evidence="2">Marx 270</strain>
    </source>
</reference>
<dbReference type="InParanoid" id="A0A0C3NIT6"/>
<accession>A0A0C3NIT6</accession>
<sequence>MDAFISILDITSDAVGDDPIHADEEYFGWERGGFARNFHVAATQSADAVVDAPFPVDQEINAGFTGIGGFCIIC</sequence>
<organism evidence="1 2">
    <name type="scientific">Pisolithus tinctorius Marx 270</name>
    <dbReference type="NCBI Taxonomy" id="870435"/>
    <lineage>
        <taxon>Eukaryota</taxon>
        <taxon>Fungi</taxon>
        <taxon>Dikarya</taxon>
        <taxon>Basidiomycota</taxon>
        <taxon>Agaricomycotina</taxon>
        <taxon>Agaricomycetes</taxon>
        <taxon>Agaricomycetidae</taxon>
        <taxon>Boletales</taxon>
        <taxon>Sclerodermatineae</taxon>
        <taxon>Pisolithaceae</taxon>
        <taxon>Pisolithus</taxon>
    </lineage>
</organism>
<keyword evidence="2" id="KW-1185">Reference proteome</keyword>
<reference evidence="1 2" key="1">
    <citation type="submission" date="2014-04" db="EMBL/GenBank/DDBJ databases">
        <authorList>
            <consortium name="DOE Joint Genome Institute"/>
            <person name="Kuo A."/>
            <person name="Kohler A."/>
            <person name="Costa M.D."/>
            <person name="Nagy L.G."/>
            <person name="Floudas D."/>
            <person name="Copeland A."/>
            <person name="Barry K.W."/>
            <person name="Cichocki N."/>
            <person name="Veneault-Fourrey C."/>
            <person name="LaButti K."/>
            <person name="Lindquist E.A."/>
            <person name="Lipzen A."/>
            <person name="Lundell T."/>
            <person name="Morin E."/>
            <person name="Murat C."/>
            <person name="Sun H."/>
            <person name="Tunlid A."/>
            <person name="Henrissat B."/>
            <person name="Grigoriev I.V."/>
            <person name="Hibbett D.S."/>
            <person name="Martin F."/>
            <person name="Nordberg H.P."/>
            <person name="Cantor M.N."/>
            <person name="Hua S.X."/>
        </authorList>
    </citation>
    <scope>NUCLEOTIDE SEQUENCE [LARGE SCALE GENOMIC DNA]</scope>
    <source>
        <strain evidence="1 2">Marx 270</strain>
    </source>
</reference>
<dbReference type="HOGENOM" id="CLU_2688822_0_0_1"/>
<dbReference type="EMBL" id="KN831993">
    <property type="protein sequence ID" value="KIO00890.1"/>
    <property type="molecule type" value="Genomic_DNA"/>
</dbReference>
<dbReference type="Proteomes" id="UP000054217">
    <property type="component" value="Unassembled WGS sequence"/>
</dbReference>
<dbReference type="AlphaFoldDB" id="A0A0C3NIT6"/>
<protein>
    <submittedName>
        <fullName evidence="1">Uncharacterized protein</fullName>
    </submittedName>
</protein>
<evidence type="ECO:0000313" key="1">
    <source>
        <dbReference type="EMBL" id="KIO00890.1"/>
    </source>
</evidence>